<dbReference type="RefSeq" id="WP_058471766.1">
    <property type="nucleotide sequence ID" value="NZ_CAAAIC010000001.1"/>
</dbReference>
<evidence type="ECO:0000256" key="3">
    <source>
        <dbReference type="ARBA" id="ARBA00022722"/>
    </source>
</evidence>
<dbReference type="GO" id="GO:0004519">
    <property type="term" value="F:endonuclease activity"/>
    <property type="evidence" value="ECO:0007669"/>
    <property type="project" value="UniProtKB-KW"/>
</dbReference>
<keyword evidence="3" id="KW-0540">Nuclease</keyword>
<evidence type="ECO:0000256" key="8">
    <source>
        <dbReference type="ARBA" id="ARBA00023204"/>
    </source>
</evidence>
<dbReference type="GO" id="GO:0004527">
    <property type="term" value="F:exonuclease activity"/>
    <property type="evidence" value="ECO:0007669"/>
    <property type="project" value="UniProtKB-KW"/>
</dbReference>
<evidence type="ECO:0000256" key="1">
    <source>
        <dbReference type="ARBA" id="ARBA00001936"/>
    </source>
</evidence>
<dbReference type="AlphaFoldDB" id="A0A0W0VD80"/>
<sequence>MPKTVRITTYNINWGKGSWKLTAPLASMEALKATHADVILLQETTPFWQEILEKNFMKRYPHRYFRHHDNAGGLAILSKFPCETLEYGHPQIGWHPLWIFKAETILGPVQFVNLHLTPPLKNETSMGLFFHALFTSAPIRLREIYYLKSKLNSDYPTIIAGDFNEGDRGHAVKDLRASNYIDALKATQFRGYTWRWRIAVLSIKERLDRIFSSPSLTPIQSQVIYGGDSDHFPLSVDFINNNEKSERNFF</sequence>
<evidence type="ECO:0000256" key="2">
    <source>
        <dbReference type="ARBA" id="ARBA00001946"/>
    </source>
</evidence>
<dbReference type="STRING" id="456.Ljor_2377"/>
<keyword evidence="5" id="KW-0227">DNA damage</keyword>
<comment type="caution">
    <text evidence="10">The sequence shown here is derived from an EMBL/GenBank/DDBJ whole genome shotgun (WGS) entry which is preliminary data.</text>
</comment>
<dbReference type="InterPro" id="IPR036691">
    <property type="entry name" value="Endo/exonu/phosph_ase_sf"/>
</dbReference>
<proteinExistence type="predicted"/>
<reference evidence="10 11" key="1">
    <citation type="submission" date="2015-11" db="EMBL/GenBank/DDBJ databases">
        <title>Genomic analysis of 38 Legionella species identifies large and diverse effector repertoires.</title>
        <authorList>
            <person name="Burstein D."/>
            <person name="Amaro F."/>
            <person name="Zusman T."/>
            <person name="Lifshitz Z."/>
            <person name="Cohen O."/>
            <person name="Gilbert J.A."/>
            <person name="Pupko T."/>
            <person name="Shuman H.A."/>
            <person name="Segal G."/>
        </authorList>
    </citation>
    <scope>NUCLEOTIDE SEQUENCE [LARGE SCALE GENOMIC DNA]</scope>
    <source>
        <strain evidence="10 11">BL-540</strain>
    </source>
</reference>
<evidence type="ECO:0000256" key="7">
    <source>
        <dbReference type="ARBA" id="ARBA00022842"/>
    </source>
</evidence>
<dbReference type="InterPro" id="IPR051547">
    <property type="entry name" value="TDP2-like"/>
</dbReference>
<dbReference type="Pfam" id="PF03372">
    <property type="entry name" value="Exo_endo_phos"/>
    <property type="match status" value="1"/>
</dbReference>
<evidence type="ECO:0000313" key="10">
    <source>
        <dbReference type="EMBL" id="KTD18071.1"/>
    </source>
</evidence>
<dbReference type="Gene3D" id="3.60.10.10">
    <property type="entry name" value="Endonuclease/exonuclease/phosphatase"/>
    <property type="match status" value="1"/>
</dbReference>
<dbReference type="PANTHER" id="PTHR15822">
    <property type="entry name" value="TRAF AND TNF RECEPTOR-ASSOCIATED PROTEIN"/>
    <property type="match status" value="1"/>
</dbReference>
<evidence type="ECO:0000259" key="9">
    <source>
        <dbReference type="Pfam" id="PF03372"/>
    </source>
</evidence>
<keyword evidence="4" id="KW-0479">Metal-binding</keyword>
<dbReference type="PATRIC" id="fig|456.5.peg.2556"/>
<dbReference type="EMBL" id="LNYJ01000011">
    <property type="protein sequence ID" value="KTD18071.1"/>
    <property type="molecule type" value="Genomic_DNA"/>
</dbReference>
<accession>A0A0W0VD80</accession>
<dbReference type="GO" id="GO:0046872">
    <property type="term" value="F:metal ion binding"/>
    <property type="evidence" value="ECO:0007669"/>
    <property type="project" value="UniProtKB-KW"/>
</dbReference>
<dbReference type="InterPro" id="IPR005135">
    <property type="entry name" value="Endo/exonuclease/phosphatase"/>
</dbReference>
<dbReference type="GO" id="GO:0006281">
    <property type="term" value="P:DNA repair"/>
    <property type="evidence" value="ECO:0007669"/>
    <property type="project" value="UniProtKB-KW"/>
</dbReference>
<evidence type="ECO:0000256" key="6">
    <source>
        <dbReference type="ARBA" id="ARBA00022801"/>
    </source>
</evidence>
<dbReference type="OrthoDB" id="9812856at2"/>
<keyword evidence="11" id="KW-1185">Reference proteome</keyword>
<comment type="cofactor">
    <cofactor evidence="1">
        <name>Mn(2+)</name>
        <dbReference type="ChEBI" id="CHEBI:29035"/>
    </cofactor>
</comment>
<evidence type="ECO:0000313" key="11">
    <source>
        <dbReference type="Proteomes" id="UP000055035"/>
    </source>
</evidence>
<gene>
    <name evidence="10" type="ORF">Ljor_2377</name>
</gene>
<comment type="cofactor">
    <cofactor evidence="2">
        <name>Mg(2+)</name>
        <dbReference type="ChEBI" id="CHEBI:18420"/>
    </cofactor>
</comment>
<name>A0A0W0VD80_9GAMM</name>
<keyword evidence="10" id="KW-0255">Endonuclease</keyword>
<keyword evidence="10" id="KW-0269">Exonuclease</keyword>
<dbReference type="SUPFAM" id="SSF56219">
    <property type="entry name" value="DNase I-like"/>
    <property type="match status" value="1"/>
</dbReference>
<organism evidence="10 11">
    <name type="scientific">Legionella jordanis</name>
    <dbReference type="NCBI Taxonomy" id="456"/>
    <lineage>
        <taxon>Bacteria</taxon>
        <taxon>Pseudomonadati</taxon>
        <taxon>Pseudomonadota</taxon>
        <taxon>Gammaproteobacteria</taxon>
        <taxon>Legionellales</taxon>
        <taxon>Legionellaceae</taxon>
        <taxon>Legionella</taxon>
    </lineage>
</organism>
<keyword evidence="6" id="KW-0378">Hydrolase</keyword>
<feature type="domain" description="Endonuclease/exonuclease/phosphatase" evidence="9">
    <location>
        <begin position="9"/>
        <end position="231"/>
    </location>
</feature>
<dbReference type="Proteomes" id="UP000055035">
    <property type="component" value="Unassembled WGS sequence"/>
</dbReference>
<dbReference type="PANTHER" id="PTHR15822:SF4">
    <property type="entry name" value="TYROSYL-DNA PHOSPHODIESTERASE 2"/>
    <property type="match status" value="1"/>
</dbReference>
<keyword evidence="7" id="KW-0460">Magnesium</keyword>
<evidence type="ECO:0000256" key="4">
    <source>
        <dbReference type="ARBA" id="ARBA00022723"/>
    </source>
</evidence>
<keyword evidence="8" id="KW-0234">DNA repair</keyword>
<protein>
    <submittedName>
        <fullName evidence="10">Endonuclease/Exonuclease/phosphatase family protein</fullName>
    </submittedName>
</protein>
<evidence type="ECO:0000256" key="5">
    <source>
        <dbReference type="ARBA" id="ARBA00022763"/>
    </source>
</evidence>